<proteinExistence type="predicted"/>
<gene>
    <name evidence="2" type="ORF">FRE64_07140</name>
</gene>
<dbReference type="RefSeq" id="WP_146295329.1">
    <property type="nucleotide sequence ID" value="NZ_CP042326.1"/>
</dbReference>
<evidence type="ECO:0000259" key="1">
    <source>
        <dbReference type="Pfam" id="PF05729"/>
    </source>
</evidence>
<dbReference type="Gene3D" id="3.40.50.300">
    <property type="entry name" value="P-loop containing nucleotide triphosphate hydrolases"/>
    <property type="match status" value="1"/>
</dbReference>
<dbReference type="Pfam" id="PF05729">
    <property type="entry name" value="NACHT"/>
    <property type="match status" value="1"/>
</dbReference>
<evidence type="ECO:0000313" key="3">
    <source>
        <dbReference type="Proteomes" id="UP000318453"/>
    </source>
</evidence>
<organism evidence="2 3">
    <name type="scientific">Euhalothece natronophila Z-M001</name>
    <dbReference type="NCBI Taxonomy" id="522448"/>
    <lineage>
        <taxon>Bacteria</taxon>
        <taxon>Bacillati</taxon>
        <taxon>Cyanobacteriota</taxon>
        <taxon>Cyanophyceae</taxon>
        <taxon>Oscillatoriophycideae</taxon>
        <taxon>Chroococcales</taxon>
        <taxon>Halothecacae</taxon>
        <taxon>Halothece cluster</taxon>
        <taxon>Euhalothece</taxon>
    </lineage>
</organism>
<protein>
    <submittedName>
        <fullName evidence="2">NACHT domain-containing protein</fullName>
    </submittedName>
</protein>
<dbReference type="Proteomes" id="UP000318453">
    <property type="component" value="Chromosome"/>
</dbReference>
<dbReference type="EMBL" id="CP042326">
    <property type="protein sequence ID" value="QDZ39732.1"/>
    <property type="molecule type" value="Genomic_DNA"/>
</dbReference>
<sequence>MQRQHYIMVIPPEFLKKFTKRVGVSDSELEVLLDTLEGEDLSAIAQKLGIQRNALQKRLGEVYKKFRIEGSGPGKFAKLQKILLEEYEKYIRQGNPDSTESNHFQWGDVPIVSTFCDRATELTQAQEFLIQERFPLVAVLGMAGMGKSVFTVRLVEQIASNYDYVIWRNLSLRSVPTLESLLTDLMRCFQSSQESDTPPVIADLIQQLQRDRCLVILDNFESLFQPQNFAGYYQSGYENYGELLKQITQTHHQSSLLLLSRETPLELMSLTGGTSTTPMITLKGLTRDGIEQLLSEKGLNCQDDTIFSQLLDHYSGHPVAINELAITVQTLFAGNFNDLLQDNSIFVGEIMSHYFSQQLQRLSPLEKEVIEHLASESLTLKEIQNSFSENKDLSYLMAALNSLNRRCLLEKLTDNDITRFTIIPSLKKYISLQLQS</sequence>
<dbReference type="InterPro" id="IPR007111">
    <property type="entry name" value="NACHT_NTPase"/>
</dbReference>
<dbReference type="OrthoDB" id="568954at2"/>
<evidence type="ECO:0000313" key="2">
    <source>
        <dbReference type="EMBL" id="QDZ39732.1"/>
    </source>
</evidence>
<accession>A0A5B8NKG2</accession>
<reference evidence="2" key="1">
    <citation type="submission" date="2019-08" db="EMBL/GenBank/DDBJ databases">
        <title>Carotenoids and Carotenoid Binding Proteins in the Halophilic Cyanobacterium Euhalothece sp. ZM00.</title>
        <authorList>
            <person name="Cho S.M."/>
            <person name="Song J.Y."/>
            <person name="Park Y.-I."/>
        </authorList>
    </citation>
    <scope>NUCLEOTIDE SEQUENCE [LARGE SCALE GENOMIC DNA]</scope>
    <source>
        <strain evidence="2">Z-M001</strain>
    </source>
</reference>
<dbReference type="SUPFAM" id="SSF52540">
    <property type="entry name" value="P-loop containing nucleoside triphosphate hydrolases"/>
    <property type="match status" value="1"/>
</dbReference>
<name>A0A5B8NKG2_9CHRO</name>
<keyword evidence="3" id="KW-1185">Reference proteome</keyword>
<dbReference type="PRINTS" id="PR00364">
    <property type="entry name" value="DISEASERSIST"/>
</dbReference>
<dbReference type="KEGG" id="enn:FRE64_07140"/>
<dbReference type="InterPro" id="IPR027417">
    <property type="entry name" value="P-loop_NTPase"/>
</dbReference>
<feature type="domain" description="NACHT" evidence="1">
    <location>
        <begin position="136"/>
        <end position="296"/>
    </location>
</feature>
<dbReference type="AlphaFoldDB" id="A0A5B8NKG2"/>